<proteinExistence type="predicted"/>
<gene>
    <name evidence="1" type="ORF">FWK35_00012845</name>
</gene>
<dbReference type="Proteomes" id="UP000478052">
    <property type="component" value="Unassembled WGS sequence"/>
</dbReference>
<name>A0A6G0Z4I9_APHCR</name>
<sequence>MGKYGIDMLHRCLPTCDLCKSPLTIEHITINCPNSQSRQNLLNNLASLEETLNQFFKPIGLDKKIFENNSRLIIVVIEASIRRIYYKYSYCCCKTPKIWYAKQ</sequence>
<accession>A0A6G0Z4I9</accession>
<reference evidence="1 2" key="1">
    <citation type="submission" date="2019-08" db="EMBL/GenBank/DDBJ databases">
        <title>Whole genome of Aphis craccivora.</title>
        <authorList>
            <person name="Voronova N.V."/>
            <person name="Shulinski R.S."/>
            <person name="Bandarenka Y.V."/>
            <person name="Zhorov D.G."/>
            <person name="Warner D."/>
        </authorList>
    </citation>
    <scope>NUCLEOTIDE SEQUENCE [LARGE SCALE GENOMIC DNA]</scope>
    <source>
        <strain evidence="1">180601</strain>
        <tissue evidence="1">Whole Body</tissue>
    </source>
</reference>
<dbReference type="AlphaFoldDB" id="A0A6G0Z4I9"/>
<dbReference type="EMBL" id="VUJU01001426">
    <property type="protein sequence ID" value="KAF0765329.1"/>
    <property type="molecule type" value="Genomic_DNA"/>
</dbReference>
<keyword evidence="2" id="KW-1185">Reference proteome</keyword>
<comment type="caution">
    <text evidence="1">The sequence shown here is derived from an EMBL/GenBank/DDBJ whole genome shotgun (WGS) entry which is preliminary data.</text>
</comment>
<organism evidence="1 2">
    <name type="scientific">Aphis craccivora</name>
    <name type="common">Cowpea aphid</name>
    <dbReference type="NCBI Taxonomy" id="307492"/>
    <lineage>
        <taxon>Eukaryota</taxon>
        <taxon>Metazoa</taxon>
        <taxon>Ecdysozoa</taxon>
        <taxon>Arthropoda</taxon>
        <taxon>Hexapoda</taxon>
        <taxon>Insecta</taxon>
        <taxon>Pterygota</taxon>
        <taxon>Neoptera</taxon>
        <taxon>Paraneoptera</taxon>
        <taxon>Hemiptera</taxon>
        <taxon>Sternorrhyncha</taxon>
        <taxon>Aphidomorpha</taxon>
        <taxon>Aphidoidea</taxon>
        <taxon>Aphididae</taxon>
        <taxon>Aphidini</taxon>
        <taxon>Aphis</taxon>
        <taxon>Aphis</taxon>
    </lineage>
</organism>
<evidence type="ECO:0000313" key="2">
    <source>
        <dbReference type="Proteomes" id="UP000478052"/>
    </source>
</evidence>
<protein>
    <submittedName>
        <fullName evidence="1">RNase H domain-containing protein</fullName>
    </submittedName>
</protein>
<evidence type="ECO:0000313" key="1">
    <source>
        <dbReference type="EMBL" id="KAF0765329.1"/>
    </source>
</evidence>